<dbReference type="InterPro" id="IPR028098">
    <property type="entry name" value="Glyco_trans_4-like_N"/>
</dbReference>
<evidence type="ECO:0000256" key="3">
    <source>
        <dbReference type="SAM" id="MobiDB-lite"/>
    </source>
</evidence>
<dbReference type="PANTHER" id="PTHR12526:SF510">
    <property type="entry name" value="D-INOSITOL 3-PHOSPHATE GLYCOSYLTRANSFERASE"/>
    <property type="match status" value="1"/>
</dbReference>
<dbReference type="EMBL" id="JBHSZH010000005">
    <property type="protein sequence ID" value="MFC7081410.1"/>
    <property type="molecule type" value="Genomic_DNA"/>
</dbReference>
<keyword evidence="1 6" id="KW-0328">Glycosyltransferase</keyword>
<dbReference type="CDD" id="cd03801">
    <property type="entry name" value="GT4_PimA-like"/>
    <property type="match status" value="1"/>
</dbReference>
<reference evidence="6 7" key="1">
    <citation type="journal article" date="2019" name="Int. J. Syst. Evol. Microbiol.">
        <title>The Global Catalogue of Microorganisms (GCM) 10K type strain sequencing project: providing services to taxonomists for standard genome sequencing and annotation.</title>
        <authorList>
            <consortium name="The Broad Institute Genomics Platform"/>
            <consortium name="The Broad Institute Genome Sequencing Center for Infectious Disease"/>
            <person name="Wu L."/>
            <person name="Ma J."/>
        </authorList>
    </citation>
    <scope>NUCLEOTIDE SEQUENCE [LARGE SCALE GENOMIC DNA]</scope>
    <source>
        <strain evidence="6 7">DT72</strain>
    </source>
</reference>
<protein>
    <submittedName>
        <fullName evidence="6">Glycosyltransferase family 4 protein</fullName>
        <ecNumber evidence="6">2.4.-.-</ecNumber>
    </submittedName>
</protein>
<evidence type="ECO:0000313" key="6">
    <source>
        <dbReference type="EMBL" id="MFC7081410.1"/>
    </source>
</evidence>
<dbReference type="Gene3D" id="3.40.50.2000">
    <property type="entry name" value="Glycogen Phosphorylase B"/>
    <property type="match status" value="2"/>
</dbReference>
<dbReference type="PANTHER" id="PTHR12526">
    <property type="entry name" value="GLYCOSYLTRANSFERASE"/>
    <property type="match status" value="1"/>
</dbReference>
<evidence type="ECO:0000256" key="2">
    <source>
        <dbReference type="ARBA" id="ARBA00022679"/>
    </source>
</evidence>
<accession>A0ABD5WNV1</accession>
<feature type="compositionally biased region" description="Basic and acidic residues" evidence="3">
    <location>
        <begin position="148"/>
        <end position="162"/>
    </location>
</feature>
<proteinExistence type="predicted"/>
<gene>
    <name evidence="6" type="ORF">ACFQJ6_16130</name>
</gene>
<dbReference type="Pfam" id="PF00534">
    <property type="entry name" value="Glycos_transf_1"/>
    <property type="match status" value="1"/>
</dbReference>
<feature type="domain" description="Glycosyltransferase subfamily 4-like N-terminal" evidence="5">
    <location>
        <begin position="22"/>
        <end position="228"/>
    </location>
</feature>
<dbReference type="Proteomes" id="UP001596407">
    <property type="component" value="Unassembled WGS sequence"/>
</dbReference>
<dbReference type="Pfam" id="PF13439">
    <property type="entry name" value="Glyco_transf_4"/>
    <property type="match status" value="1"/>
</dbReference>
<dbReference type="InterPro" id="IPR001296">
    <property type="entry name" value="Glyco_trans_1"/>
</dbReference>
<comment type="caution">
    <text evidence="6">The sequence shown here is derived from an EMBL/GenBank/DDBJ whole genome shotgun (WGS) entry which is preliminary data.</text>
</comment>
<dbReference type="RefSeq" id="WP_276280673.1">
    <property type="nucleotide sequence ID" value="NZ_CP119809.1"/>
</dbReference>
<dbReference type="SUPFAM" id="SSF53756">
    <property type="entry name" value="UDP-Glycosyltransferase/glycogen phosphorylase"/>
    <property type="match status" value="1"/>
</dbReference>
<evidence type="ECO:0000256" key="1">
    <source>
        <dbReference type="ARBA" id="ARBA00022676"/>
    </source>
</evidence>
<keyword evidence="7" id="KW-1185">Reference proteome</keyword>
<keyword evidence="2 6" id="KW-0808">Transferase</keyword>
<evidence type="ECO:0000259" key="4">
    <source>
        <dbReference type="Pfam" id="PF00534"/>
    </source>
</evidence>
<feature type="region of interest" description="Disordered" evidence="3">
    <location>
        <begin position="148"/>
        <end position="173"/>
    </location>
</feature>
<sequence>MRVVHLYDGHEKVYDGRGSVPNVVWHLARETAAAGHEVTVLERRWAGLPAAEEREGVAFHRFDLATGADEPWTRVPYEMVTSPVGLARLVGDRTNFALEALRHLRSLDFDLLHVHLPFAASVLATVAPWLRDRMVYTAHLGELRLDALSDDQKGGDGGRGDADGGDGESADGGLAVPEIVKRLSPDVYLANRAEKTAVLNPEIREVFADRGVPDSKLSVVPNGVDLNRFGDPDHEVVTEVEAKYDLGDRPTLLFVGTVMPRKGVVDLVRAVEQVAASGHDPRLVVAGENDLDPAYTDRVRSLIREAGLEEHVELTGFVPSEELPALYALADVFVAPSLEEGFGMTVAEAMAAGTPVVGTRVGRVPWLLDDERCGRVVEPGDADAFASAVSELLDDPAERDRMAERARERARDVSWEGVTEDVRSIYQEVTE</sequence>
<feature type="domain" description="Glycosyl transferase family 1" evidence="4">
    <location>
        <begin position="247"/>
        <end position="409"/>
    </location>
</feature>
<evidence type="ECO:0000313" key="7">
    <source>
        <dbReference type="Proteomes" id="UP001596407"/>
    </source>
</evidence>
<dbReference type="AlphaFoldDB" id="A0ABD5WNV1"/>
<dbReference type="GO" id="GO:0016757">
    <property type="term" value="F:glycosyltransferase activity"/>
    <property type="evidence" value="ECO:0007669"/>
    <property type="project" value="UniProtKB-KW"/>
</dbReference>
<dbReference type="EC" id="2.4.-.-" evidence="6"/>
<evidence type="ECO:0000259" key="5">
    <source>
        <dbReference type="Pfam" id="PF13439"/>
    </source>
</evidence>
<dbReference type="GeneID" id="79301838"/>
<name>A0ABD5WNV1_9EURY</name>
<organism evidence="6 7">
    <name type="scientific">Halorussus caseinilyticus</name>
    <dbReference type="NCBI Taxonomy" id="3034025"/>
    <lineage>
        <taxon>Archaea</taxon>
        <taxon>Methanobacteriati</taxon>
        <taxon>Methanobacteriota</taxon>
        <taxon>Stenosarchaea group</taxon>
        <taxon>Halobacteria</taxon>
        <taxon>Halobacteriales</taxon>
        <taxon>Haladaptataceae</taxon>
        <taxon>Halorussus</taxon>
    </lineage>
</organism>